<comment type="caution">
    <text evidence="3">The sequence shown here is derived from an EMBL/GenBank/DDBJ whole genome shotgun (WGS) entry which is preliminary data.</text>
</comment>
<feature type="compositionally biased region" description="Basic and acidic residues" evidence="1">
    <location>
        <begin position="312"/>
        <end position="336"/>
    </location>
</feature>
<dbReference type="PANTHER" id="PTHR15887">
    <property type="entry name" value="TRANSMEMBRANE PROTEIN 69"/>
    <property type="match status" value="1"/>
</dbReference>
<feature type="compositionally biased region" description="Basic and acidic residues" evidence="1">
    <location>
        <begin position="344"/>
        <end position="417"/>
    </location>
</feature>
<feature type="transmembrane region" description="Helical" evidence="2">
    <location>
        <begin position="269"/>
        <end position="289"/>
    </location>
</feature>
<evidence type="ECO:0000313" key="3">
    <source>
        <dbReference type="EMBL" id="KND86586.1"/>
    </source>
</evidence>
<reference evidence="3 4" key="1">
    <citation type="journal article" date="2015" name="BMC Genomics">
        <title>The genome of the truffle-parasite Tolypocladium ophioglossoides and the evolution of antifungal peptaibiotics.</title>
        <authorList>
            <person name="Quandt C.A."/>
            <person name="Bushley K.E."/>
            <person name="Spatafora J.W."/>
        </authorList>
    </citation>
    <scope>NUCLEOTIDE SEQUENCE [LARGE SCALE GENOMIC DNA]</scope>
    <source>
        <strain evidence="3 4">CBS 100239</strain>
    </source>
</reference>
<dbReference type="Pfam" id="PF11911">
    <property type="entry name" value="DUF3429"/>
    <property type="match status" value="1"/>
</dbReference>
<evidence type="ECO:0000313" key="4">
    <source>
        <dbReference type="Proteomes" id="UP000036947"/>
    </source>
</evidence>
<feature type="region of interest" description="Disordered" evidence="1">
    <location>
        <begin position="294"/>
        <end position="417"/>
    </location>
</feature>
<proteinExistence type="predicted"/>
<keyword evidence="2" id="KW-0472">Membrane</keyword>
<keyword evidence="4" id="KW-1185">Reference proteome</keyword>
<dbReference type="AlphaFoldDB" id="A0A0L0MXV0"/>
<feature type="transmembrane region" description="Helical" evidence="2">
    <location>
        <begin position="182"/>
        <end position="202"/>
    </location>
</feature>
<organism evidence="3 4">
    <name type="scientific">Tolypocladium ophioglossoides (strain CBS 100239)</name>
    <name type="common">Snaketongue truffleclub</name>
    <name type="synonym">Elaphocordyceps ophioglossoides</name>
    <dbReference type="NCBI Taxonomy" id="1163406"/>
    <lineage>
        <taxon>Eukaryota</taxon>
        <taxon>Fungi</taxon>
        <taxon>Dikarya</taxon>
        <taxon>Ascomycota</taxon>
        <taxon>Pezizomycotina</taxon>
        <taxon>Sordariomycetes</taxon>
        <taxon>Hypocreomycetidae</taxon>
        <taxon>Hypocreales</taxon>
        <taxon>Ophiocordycipitaceae</taxon>
        <taxon>Tolypocladium</taxon>
    </lineage>
</organism>
<dbReference type="InterPro" id="IPR021836">
    <property type="entry name" value="DUF3429"/>
</dbReference>
<gene>
    <name evidence="3" type="ORF">TOPH_08789</name>
</gene>
<dbReference type="STRING" id="1163406.A0A0L0MXV0"/>
<dbReference type="Proteomes" id="UP000036947">
    <property type="component" value="Unassembled WGS sequence"/>
</dbReference>
<feature type="compositionally biased region" description="Basic and acidic residues" evidence="1">
    <location>
        <begin position="56"/>
        <end position="74"/>
    </location>
</feature>
<dbReference type="PANTHER" id="PTHR15887:SF1">
    <property type="entry name" value="TRANSMEMBRANE PROTEIN 69"/>
    <property type="match status" value="1"/>
</dbReference>
<evidence type="ECO:0008006" key="5">
    <source>
        <dbReference type="Google" id="ProtNLM"/>
    </source>
</evidence>
<name>A0A0L0MXV0_TOLOC</name>
<protein>
    <recommendedName>
        <fullName evidence="5">Mitochondrial inner membrane protein 1</fullName>
    </recommendedName>
</protein>
<keyword evidence="2" id="KW-1133">Transmembrane helix</keyword>
<sequence length="417" mass="46193">MFRASRPLPRLTPRAYLASSTSRAPPRTYSLALQPLRLTIARFASSRSNPPVSKQPIDREHEKRVAQEAIKPRPGDVSSGSSVRHVMEDFSSPGQDEANLGGGLKHDIGIVKDTFRLSQVPRESHILGLAGTVPYLATSLSTVFLAWNLTKNVPSGNSLYDVILVNHETARHLLSVIEPLQLGYGAVIISFLGAIHWGLEYAEKKPAPERTRFRYGMGVAASVVAWPTLFMPVEYALTTQFMAFVALYFADARAAMRGWAPYWYGTYRLLLTAMVGVAIIVSLVGHATISEHGKLSSRDLKANMSQPGLADTKTDWAKLEAEEKEKIKKEKEEAEKKAKKSAKKKSDSKDSSEKGNGKDIRKGDEKKNDKQPEKGSEKQGGKKDGGKDEQKEGQKKNDQEVDHKKDDKRNNQGRKEP</sequence>
<evidence type="ECO:0000256" key="2">
    <source>
        <dbReference type="SAM" id="Phobius"/>
    </source>
</evidence>
<feature type="transmembrane region" description="Helical" evidence="2">
    <location>
        <begin position="223"/>
        <end position="249"/>
    </location>
</feature>
<accession>A0A0L0MXV0</accession>
<feature type="region of interest" description="Disordered" evidence="1">
    <location>
        <begin position="44"/>
        <end position="82"/>
    </location>
</feature>
<dbReference type="EMBL" id="LFRF01000053">
    <property type="protein sequence ID" value="KND86586.1"/>
    <property type="molecule type" value="Genomic_DNA"/>
</dbReference>
<feature type="transmembrane region" description="Helical" evidence="2">
    <location>
        <begin position="126"/>
        <end position="147"/>
    </location>
</feature>
<dbReference type="OrthoDB" id="194289at2759"/>
<evidence type="ECO:0000256" key="1">
    <source>
        <dbReference type="SAM" id="MobiDB-lite"/>
    </source>
</evidence>
<keyword evidence="2" id="KW-0812">Transmembrane</keyword>